<dbReference type="HOGENOM" id="CLU_112088_0_0_1"/>
<dbReference type="Proteomes" id="UP000054248">
    <property type="component" value="Unassembled WGS sequence"/>
</dbReference>
<gene>
    <name evidence="2" type="ORF">M407DRAFT_164246</name>
</gene>
<sequence length="166" mass="18284">MSVLRLFATRRIQASTTRTFVTSARLRSNGSHVSDDDPEVLEREKQRSLSKHPKQHAPHKHHAPEWNEALASVSEAAVKADQSPAETPEELTRITVEYVKRAHSDDTGDIVQKATATAFDAANRAVHQEAVYDKEEIEGPLGGKGKESVKVEREEIQGPLGSAGKR</sequence>
<accession>A0A0C3L909</accession>
<evidence type="ECO:0000313" key="3">
    <source>
        <dbReference type="Proteomes" id="UP000054248"/>
    </source>
</evidence>
<proteinExistence type="predicted"/>
<name>A0A0C3L909_9AGAM</name>
<protein>
    <submittedName>
        <fullName evidence="2">Uncharacterized protein</fullName>
    </submittedName>
</protein>
<dbReference type="AlphaFoldDB" id="A0A0C3L909"/>
<reference evidence="2 3" key="1">
    <citation type="submission" date="2014-04" db="EMBL/GenBank/DDBJ databases">
        <authorList>
            <consortium name="DOE Joint Genome Institute"/>
            <person name="Kuo A."/>
            <person name="Girlanda M."/>
            <person name="Perotto S."/>
            <person name="Kohler A."/>
            <person name="Nagy L.G."/>
            <person name="Floudas D."/>
            <person name="Copeland A."/>
            <person name="Barry K.W."/>
            <person name="Cichocki N."/>
            <person name="Veneault-Fourrey C."/>
            <person name="LaButti K."/>
            <person name="Lindquist E.A."/>
            <person name="Lipzen A."/>
            <person name="Lundell T."/>
            <person name="Morin E."/>
            <person name="Murat C."/>
            <person name="Sun H."/>
            <person name="Tunlid A."/>
            <person name="Henrissat B."/>
            <person name="Grigoriev I.V."/>
            <person name="Hibbett D.S."/>
            <person name="Martin F."/>
            <person name="Nordberg H.P."/>
            <person name="Cantor M.N."/>
            <person name="Hua S.X."/>
        </authorList>
    </citation>
    <scope>NUCLEOTIDE SEQUENCE [LARGE SCALE GENOMIC DNA]</scope>
    <source>
        <strain evidence="2 3">MUT 4182</strain>
    </source>
</reference>
<dbReference type="EMBL" id="KN823330">
    <property type="protein sequence ID" value="KIO17927.1"/>
    <property type="molecule type" value="Genomic_DNA"/>
</dbReference>
<feature type="region of interest" description="Disordered" evidence="1">
    <location>
        <begin position="131"/>
        <end position="166"/>
    </location>
</feature>
<feature type="compositionally biased region" description="Basic and acidic residues" evidence="1">
    <location>
        <begin position="144"/>
        <end position="156"/>
    </location>
</feature>
<dbReference type="STRING" id="1051891.A0A0C3L909"/>
<feature type="compositionally biased region" description="Basic residues" evidence="1">
    <location>
        <begin position="48"/>
        <end position="62"/>
    </location>
</feature>
<reference evidence="3" key="2">
    <citation type="submission" date="2015-01" db="EMBL/GenBank/DDBJ databases">
        <title>Evolutionary Origins and Diversification of the Mycorrhizal Mutualists.</title>
        <authorList>
            <consortium name="DOE Joint Genome Institute"/>
            <consortium name="Mycorrhizal Genomics Consortium"/>
            <person name="Kohler A."/>
            <person name="Kuo A."/>
            <person name="Nagy L.G."/>
            <person name="Floudas D."/>
            <person name="Copeland A."/>
            <person name="Barry K.W."/>
            <person name="Cichocki N."/>
            <person name="Veneault-Fourrey C."/>
            <person name="LaButti K."/>
            <person name="Lindquist E.A."/>
            <person name="Lipzen A."/>
            <person name="Lundell T."/>
            <person name="Morin E."/>
            <person name="Murat C."/>
            <person name="Riley R."/>
            <person name="Ohm R."/>
            <person name="Sun H."/>
            <person name="Tunlid A."/>
            <person name="Henrissat B."/>
            <person name="Grigoriev I.V."/>
            <person name="Hibbett D.S."/>
            <person name="Martin F."/>
        </authorList>
    </citation>
    <scope>NUCLEOTIDE SEQUENCE [LARGE SCALE GENOMIC DNA]</scope>
    <source>
        <strain evidence="3">MUT 4182</strain>
    </source>
</reference>
<organism evidence="2 3">
    <name type="scientific">Tulasnella calospora MUT 4182</name>
    <dbReference type="NCBI Taxonomy" id="1051891"/>
    <lineage>
        <taxon>Eukaryota</taxon>
        <taxon>Fungi</taxon>
        <taxon>Dikarya</taxon>
        <taxon>Basidiomycota</taxon>
        <taxon>Agaricomycotina</taxon>
        <taxon>Agaricomycetes</taxon>
        <taxon>Cantharellales</taxon>
        <taxon>Tulasnellaceae</taxon>
        <taxon>Tulasnella</taxon>
    </lineage>
</organism>
<evidence type="ECO:0000313" key="2">
    <source>
        <dbReference type="EMBL" id="KIO17927.1"/>
    </source>
</evidence>
<dbReference type="OrthoDB" id="529205at2759"/>
<feature type="region of interest" description="Disordered" evidence="1">
    <location>
        <begin position="27"/>
        <end position="64"/>
    </location>
</feature>
<evidence type="ECO:0000256" key="1">
    <source>
        <dbReference type="SAM" id="MobiDB-lite"/>
    </source>
</evidence>
<keyword evidence="3" id="KW-1185">Reference proteome</keyword>